<evidence type="ECO:0000313" key="2">
    <source>
        <dbReference type="EMBL" id="QHT35311.1"/>
    </source>
</evidence>
<dbReference type="AlphaFoldDB" id="A0A6C0F375"/>
<reference evidence="2" key="1">
    <citation type="journal article" date="2020" name="Nature">
        <title>Giant virus diversity and host interactions through global metagenomics.</title>
        <authorList>
            <person name="Schulz F."/>
            <person name="Roux S."/>
            <person name="Paez-Espino D."/>
            <person name="Jungbluth S."/>
            <person name="Walsh D.A."/>
            <person name="Denef V.J."/>
            <person name="McMahon K.D."/>
            <person name="Konstantinidis K.T."/>
            <person name="Eloe-Fadrosh E.A."/>
            <person name="Kyrpides N.C."/>
            <person name="Woyke T."/>
        </authorList>
    </citation>
    <scope>NUCLEOTIDE SEQUENCE</scope>
    <source>
        <strain evidence="2">GVMAG-M-3300009180-1</strain>
    </source>
</reference>
<feature type="compositionally biased region" description="Basic residues" evidence="1">
    <location>
        <begin position="14"/>
        <end position="23"/>
    </location>
</feature>
<feature type="compositionally biased region" description="Acidic residues" evidence="1">
    <location>
        <begin position="91"/>
        <end position="100"/>
    </location>
</feature>
<feature type="region of interest" description="Disordered" evidence="1">
    <location>
        <begin position="87"/>
        <end position="117"/>
    </location>
</feature>
<name>A0A6C0F375_9ZZZZ</name>
<protein>
    <submittedName>
        <fullName evidence="2">Uncharacterized protein</fullName>
    </submittedName>
</protein>
<dbReference type="EMBL" id="MN739017">
    <property type="protein sequence ID" value="QHT35311.1"/>
    <property type="molecule type" value="Genomic_DNA"/>
</dbReference>
<proteinExistence type="predicted"/>
<organism evidence="2">
    <name type="scientific">viral metagenome</name>
    <dbReference type="NCBI Taxonomy" id="1070528"/>
    <lineage>
        <taxon>unclassified sequences</taxon>
        <taxon>metagenomes</taxon>
        <taxon>organismal metagenomes</taxon>
    </lineage>
</organism>
<accession>A0A6C0F375</accession>
<sequence length="117" mass="13600">MGNKTNTKTNKQKDKLRKTKKHLTGGYGEKEVKYVVRKSKLDETGQNVMLQVFVDAVPMPWADFSITELLRKNMNMVDETLARIKRKKEGDEEQPDDDVIYQETTVLDYKKPKPQPL</sequence>
<feature type="region of interest" description="Disordered" evidence="1">
    <location>
        <begin position="1"/>
        <end position="25"/>
    </location>
</feature>
<evidence type="ECO:0000256" key="1">
    <source>
        <dbReference type="SAM" id="MobiDB-lite"/>
    </source>
</evidence>